<sequence length="152" mass="18316">MPRTMKNVTSTSTFNTHNYDYIHVLADTEQYLARDILKMKTTYFRGLCEYWMIMMLLQIEEDRKKRTQRRRRSVWVRPYLRRLAALGQFDNLMKEVSLETPELYSNFMRLGKMFNETATTHERSHSSLRFWRQCSPELLPDVSSKANRNSVY</sequence>
<proteinExistence type="predicted"/>
<organism evidence="1 2">
    <name type="scientific">Portunus trituberculatus</name>
    <name type="common">Swimming crab</name>
    <name type="synonym">Neptunus trituberculatus</name>
    <dbReference type="NCBI Taxonomy" id="210409"/>
    <lineage>
        <taxon>Eukaryota</taxon>
        <taxon>Metazoa</taxon>
        <taxon>Ecdysozoa</taxon>
        <taxon>Arthropoda</taxon>
        <taxon>Crustacea</taxon>
        <taxon>Multicrustacea</taxon>
        <taxon>Malacostraca</taxon>
        <taxon>Eumalacostraca</taxon>
        <taxon>Eucarida</taxon>
        <taxon>Decapoda</taxon>
        <taxon>Pleocyemata</taxon>
        <taxon>Brachyura</taxon>
        <taxon>Eubrachyura</taxon>
        <taxon>Portunoidea</taxon>
        <taxon>Portunidae</taxon>
        <taxon>Portuninae</taxon>
        <taxon>Portunus</taxon>
    </lineage>
</organism>
<dbReference type="EMBL" id="VSRR010020598">
    <property type="protein sequence ID" value="MPC63275.1"/>
    <property type="molecule type" value="Genomic_DNA"/>
</dbReference>
<name>A0A5B7H0V9_PORTR</name>
<accession>A0A5B7H0V9</accession>
<evidence type="ECO:0000313" key="1">
    <source>
        <dbReference type="EMBL" id="MPC63275.1"/>
    </source>
</evidence>
<keyword evidence="2" id="KW-1185">Reference proteome</keyword>
<dbReference type="Proteomes" id="UP000324222">
    <property type="component" value="Unassembled WGS sequence"/>
</dbReference>
<protein>
    <submittedName>
        <fullName evidence="1">Uncharacterized protein</fullName>
    </submittedName>
</protein>
<gene>
    <name evidence="1" type="ORF">E2C01_057371</name>
</gene>
<evidence type="ECO:0000313" key="2">
    <source>
        <dbReference type="Proteomes" id="UP000324222"/>
    </source>
</evidence>
<reference evidence="1 2" key="1">
    <citation type="submission" date="2019-05" db="EMBL/GenBank/DDBJ databases">
        <title>Another draft genome of Portunus trituberculatus and its Hox gene families provides insights of decapod evolution.</title>
        <authorList>
            <person name="Jeong J.-H."/>
            <person name="Song I."/>
            <person name="Kim S."/>
            <person name="Choi T."/>
            <person name="Kim D."/>
            <person name="Ryu S."/>
            <person name="Kim W."/>
        </authorList>
    </citation>
    <scope>NUCLEOTIDE SEQUENCE [LARGE SCALE GENOMIC DNA]</scope>
    <source>
        <tissue evidence="1">Muscle</tissue>
    </source>
</reference>
<comment type="caution">
    <text evidence="1">The sequence shown here is derived from an EMBL/GenBank/DDBJ whole genome shotgun (WGS) entry which is preliminary data.</text>
</comment>
<dbReference type="AlphaFoldDB" id="A0A5B7H0V9"/>